<name>A0ACB8W0W1_9TELE</name>
<organism evidence="1 2">
    <name type="scientific">Scortum barcoo</name>
    <name type="common">barcoo grunter</name>
    <dbReference type="NCBI Taxonomy" id="214431"/>
    <lineage>
        <taxon>Eukaryota</taxon>
        <taxon>Metazoa</taxon>
        <taxon>Chordata</taxon>
        <taxon>Craniata</taxon>
        <taxon>Vertebrata</taxon>
        <taxon>Euteleostomi</taxon>
        <taxon>Actinopterygii</taxon>
        <taxon>Neopterygii</taxon>
        <taxon>Teleostei</taxon>
        <taxon>Neoteleostei</taxon>
        <taxon>Acanthomorphata</taxon>
        <taxon>Eupercaria</taxon>
        <taxon>Centrarchiformes</taxon>
        <taxon>Terapontoidei</taxon>
        <taxon>Terapontidae</taxon>
        <taxon>Scortum</taxon>
    </lineage>
</organism>
<dbReference type="EMBL" id="CM041546">
    <property type="protein sequence ID" value="KAI3360832.1"/>
    <property type="molecule type" value="Genomic_DNA"/>
</dbReference>
<protein>
    <submittedName>
        <fullName evidence="1">Uncharacterized protein</fullName>
    </submittedName>
</protein>
<evidence type="ECO:0000313" key="1">
    <source>
        <dbReference type="EMBL" id="KAI3360832.1"/>
    </source>
</evidence>
<accession>A0ACB8W0W1</accession>
<dbReference type="Proteomes" id="UP000831701">
    <property type="component" value="Chromosome 16"/>
</dbReference>
<evidence type="ECO:0000313" key="2">
    <source>
        <dbReference type="Proteomes" id="UP000831701"/>
    </source>
</evidence>
<reference evidence="1" key="1">
    <citation type="submission" date="2022-04" db="EMBL/GenBank/DDBJ databases">
        <title>Jade perch genome.</title>
        <authorList>
            <person name="Chao B."/>
        </authorList>
    </citation>
    <scope>NUCLEOTIDE SEQUENCE</scope>
    <source>
        <strain evidence="1">CB-2022</strain>
    </source>
</reference>
<proteinExistence type="predicted"/>
<comment type="caution">
    <text evidence="1">The sequence shown here is derived from an EMBL/GenBank/DDBJ whole genome shotgun (WGS) entry which is preliminary data.</text>
</comment>
<gene>
    <name evidence="1" type="ORF">L3Q82_013055</name>
</gene>
<sequence>MHLDSVFYFADILQQIISSFFYFLPSLSSCFSHPEYEIVSPYEVNHQGVYISHEVAHQQRRRRRRSLNPDAGSSSTYGGSETVHFRLSGLGQDFHMELREASESLIAPGFTIQVLGKNGTKSLRAYHQDDLCFYQGSLRSRVNSSVALSTCTGMSGLIRTQDTDYFLRPVSRSLAQTENFTAPSSHQPHILYKSDRDARKDLRGQGPQALRKRSADPSHHKSYRHFLTKRSTKSQTDATCNTVNEDQHGGQQSDIHGDHHHSSHRHDDDYRHGEKQRQHFCGRRKKYMPKPPEEDVFILPDEYKFIPRNKRAVLMKNQSNQKLNVEMLVVVDRKMMDNHGHENITTYVLTVLNMVSSLFKDGTIGGNINIVIVGLVLLDEEQDGLVINHHADHTLNSFCHWQSTLGGREGRHHDHAILLTGLDICSWKNEPCDTLGFAPISGMCSKYRSCTINEDTGLGLAFTIAHESGHNFGMVHDGEGNVCKKSEGNIMSPTLAGHNGVFSWSSCSRQYLSRFLNSAQALCLSDEPRAVKEYRYPEKLPGELYDADTQCKWQFGEKAKLCTLDFKKDICKALWCHRVGRKCETKFMPAAEGSACGPDMWCRRGQCVKQGDEGPRPQHGQWSEWSSWSACSRSCESGVTYRERQCNNPRPAYGGKFCEGSSRSYKLCNTEDCPPNTTDYRAQQCAEFNSKQFRGWYYTWRPYTRVDDQDVCKLYCFAEGYDFFFALASKVKDGTLCSQDSSNVCIDGLCERVGCDRVLGSTAVPDACGVCKGDNSTCKIYKGQYSKQHYTNHIPIAGAIFEYKRPYNRPESLISTGPTNETLVIEVLLQGWNPGVRWEYTLKKGDEKRNHIKHNYTWAIIRSQCSATCAGGKMNTKSACYKDLRVQVNMSHCNPRSRPATGLMPCNTQPCPSSWSVGEWGVCSRSCGGGQQTRQVQCIQRTSQTNVDALADSHCAQPTPARRQACNTPSCPPVWTAGPWSQCSRKCGNGLRKRTVLCTSTDPGAQTLPDSLCAGLPKPASQESCFLKRCQKQRKVQWFVSTWQECSVTCGRGYQARFIKCAEKDTAGKYRELAAKKCHHVPKPTVELQRSCIMAECPVRTTPPVHRWSTYHRTYPPQPLPQPPPRAEWHTSPWSQLLYDLLMHSDMWRRGAGQDRPVSAPREAISPAAVPPNLNPQCPRPATPTSARNLRRKMLHAGITSTGATWCPSMASATTSSMASSAASPVRIQTYNHTDMSGVRIVSCYLFGFPPSIQRYSVQSLNEYVSSFLALKQKITVSDDTIRLKQQLEELQIRLVTLDKKTVDYESMQAELEEKKAALKTYGRLSEEMEKLKQENIKTMAENKKLEDQLKDVRELTETQSLENAQLKREKAAVENDLLKTQASLKKSQAQAEQVEKLTEENAKTTSIKDNLENKVRLLEDSVCKQNHQISQLTKEKILLERNIGDLQVRLMKLERERNKDYRSTSTQASAPKEPKVDKEKFRMLLENLWACVEPQQQHSANLLHLSESSSKQVLPSSPQNRLHSRLSDPSQSASPKTNESHSYLMQTKATCKQLKLSPQRQKASKHQACLQSTCAKKQKGSPKKSKRLSKEHKTKEASTDWDSSEIERIMAFFKPMPPCISPLSDSDTTVESMETDDGENDNHSKPSDDSVPLQQKESLPVTTSVSSHCLKTEESADLPVDATQEVEHVSSENDSNDKLGQNELSCITEMKDKSGTDGEEMHLEINMQTEQGPATGHLDTSGANILSETENVSEKAKDNQSENITKMDVDTSPGDVTDAKTVAPDVGESPRRSDSTIIPEEAGDEQPVTSSVTSSTSIDTVREAEDTNTEKGSDMGKRNEDSCSLGQDTQVQENEECLRKKTDTPEVKSCLSNSSSSGISSLSNENAEEGLEGDASIKLPMKEDASETQKTGPDVTASPSESDAENRPLHTDQECGQADVETPKKDNDLETSSSERPAGDGPSLSDSQDMKTVNCESLKENGHSLCRQLSPTCLFPTVDVHDLKTHLNPEKLNVHVSTEHISSAAAQPPDCIGHVFTEMGPPLPRLLTPLKTPPKAGKSINPRQAIGKLSFPSPLDRLASPTTPTYAHLTPPRQHMGSSALNSPLPPNGVPSSPLQFGSATPKHAVPVPGRLPLTVMHSSPSSSSSPAQENSMRILDTMYPELSAHARTLSILRGNVSLSICSSESGALPTAAAGQMSGFKTINSASTAFTKTEIRGEKRQGTGLPQPKSSKCLRLDDCSPTVSRKQVPSSSSNSGETTSPPPVTLSQLRNETAPPSMDRGEPTEQSLISNSLKKLEKQSFDLLPVIQSHLFVGNLPNKPVLRDEEKEFISEICQSTLLRADDVLCAILNKLKAEKGDISGNNMQALCRVYTGICRQRSDWEKAHILAFSLLTEDFPDSAKLILFVVTTWPSVLSHSSPLCQAIHTVTKLKAQENLLSCLSAFLGWEKSPPCDIDGLISRTLSDIRSASSLSFAKDGRCGDDLGAKAWEHVFTLQLLCAQKKWKWTYEHLLGKELWPLMNAWVTQPRDQQTPVSDVTVATVLRLIGRLGQLGIKERCVSSVVTVASVINTFGRHGQAEGVPWEVQLATVYCIYDLSPCNPRQALDTLAGWRGETSQSVPPAVTSCINQLASVCRQMKS</sequence>
<keyword evidence="2" id="KW-1185">Reference proteome</keyword>